<sequence>MIRFPLALGVVLLLVSCSTGYKTAPANLDDACSIIAQRPEYMRAFRKAERKWGVPVHVQMATIYQESKFISNARTPHQFVLGVVPVGRQSSAYGYGQALDGTWDEYRRVTGNRGAKRDRIRDATDFMGWYFNRTLKTNGIPLDDAERQYLAYHEGHSGYARGSYRSKAWLMRVANEVDSRATVYGLQLADCR</sequence>
<keyword evidence="1" id="KW-0732">Signal</keyword>
<proteinExistence type="predicted"/>
<evidence type="ECO:0000313" key="4">
    <source>
        <dbReference type="Proteomes" id="UP000215377"/>
    </source>
</evidence>
<dbReference type="SUPFAM" id="SSF53955">
    <property type="entry name" value="Lysozyme-like"/>
    <property type="match status" value="1"/>
</dbReference>
<dbReference type="Proteomes" id="UP000215377">
    <property type="component" value="Unassembled WGS sequence"/>
</dbReference>
<keyword evidence="4" id="KW-1185">Reference proteome</keyword>
<dbReference type="PROSITE" id="PS51257">
    <property type="entry name" value="PROKAR_LIPOPROTEIN"/>
    <property type="match status" value="1"/>
</dbReference>
<evidence type="ECO:0000256" key="1">
    <source>
        <dbReference type="SAM" id="SignalP"/>
    </source>
</evidence>
<reference evidence="3 4" key="1">
    <citation type="submission" date="2013-04" db="EMBL/GenBank/DDBJ databases">
        <title>Oceanicola sp. 22II1-22F33 Genome Sequencing.</title>
        <authorList>
            <person name="Lai Q."/>
            <person name="Li G."/>
            <person name="Shao Z."/>
        </authorList>
    </citation>
    <scope>NUCLEOTIDE SEQUENCE [LARGE SCALE GENOMIC DNA]</scope>
    <source>
        <strain evidence="3 4">22II1-22F33</strain>
    </source>
</reference>
<organism evidence="3 4">
    <name type="scientific">Marinibacterium profundimaris</name>
    <dbReference type="NCBI Taxonomy" id="1679460"/>
    <lineage>
        <taxon>Bacteria</taxon>
        <taxon>Pseudomonadati</taxon>
        <taxon>Pseudomonadota</taxon>
        <taxon>Alphaproteobacteria</taxon>
        <taxon>Rhodobacterales</taxon>
        <taxon>Paracoccaceae</taxon>
        <taxon>Marinibacterium</taxon>
    </lineage>
</organism>
<comment type="caution">
    <text evidence="3">The sequence shown here is derived from an EMBL/GenBank/DDBJ whole genome shotgun (WGS) entry which is preliminary data.</text>
</comment>
<feature type="domain" description="Transglycosylase SLT" evidence="2">
    <location>
        <begin position="8"/>
        <end position="191"/>
    </location>
</feature>
<dbReference type="InterPro" id="IPR045795">
    <property type="entry name" value="SLT_4"/>
</dbReference>
<feature type="signal peptide" evidence="1">
    <location>
        <begin position="1"/>
        <end position="23"/>
    </location>
</feature>
<evidence type="ECO:0000313" key="3">
    <source>
        <dbReference type="EMBL" id="OWU73578.1"/>
    </source>
</evidence>
<accession>A0A225NM99</accession>
<dbReference type="CDD" id="cd00442">
    <property type="entry name" value="Lyz-like"/>
    <property type="match status" value="1"/>
</dbReference>
<dbReference type="Pfam" id="PF19489">
    <property type="entry name" value="SLT_4"/>
    <property type="match status" value="1"/>
</dbReference>
<dbReference type="AlphaFoldDB" id="A0A225NM99"/>
<dbReference type="InterPro" id="IPR023346">
    <property type="entry name" value="Lysozyme-like_dom_sf"/>
</dbReference>
<dbReference type="EMBL" id="AQQR01000004">
    <property type="protein sequence ID" value="OWU73578.1"/>
    <property type="molecule type" value="Genomic_DNA"/>
</dbReference>
<protein>
    <submittedName>
        <fullName evidence="3">Lytic transglycosylase</fullName>
    </submittedName>
</protein>
<dbReference type="Gene3D" id="1.10.530.10">
    <property type="match status" value="1"/>
</dbReference>
<evidence type="ECO:0000259" key="2">
    <source>
        <dbReference type="Pfam" id="PF19489"/>
    </source>
</evidence>
<dbReference type="OrthoDB" id="9789144at2"/>
<dbReference type="RefSeq" id="WP_088650303.1">
    <property type="nucleotide sequence ID" value="NZ_AQQR01000004.1"/>
</dbReference>
<name>A0A225NM99_9RHOB</name>
<gene>
    <name evidence="3" type="ORF">ATO3_13070</name>
</gene>
<feature type="chain" id="PRO_5012827320" evidence="1">
    <location>
        <begin position="24"/>
        <end position="192"/>
    </location>
</feature>